<feature type="region of interest" description="Disordered" evidence="2">
    <location>
        <begin position="2579"/>
        <end position="2677"/>
    </location>
</feature>
<evidence type="ECO:0000256" key="3">
    <source>
        <dbReference type="SAM" id="Phobius"/>
    </source>
</evidence>
<evidence type="ECO:0000259" key="4">
    <source>
        <dbReference type="SMART" id="SM01214"/>
    </source>
</evidence>
<accession>A0A1E4TZM2</accession>
<evidence type="ECO:0000256" key="1">
    <source>
        <dbReference type="SAM" id="Coils"/>
    </source>
</evidence>
<feature type="domain" description="FMP27/BLTP2/Hobbit GFWDK motif-containing RBG unit" evidence="4">
    <location>
        <begin position="1384"/>
        <end position="1542"/>
    </location>
</feature>
<dbReference type="SMART" id="SM01214">
    <property type="entry name" value="Fmp27_GFWDK"/>
    <property type="match status" value="1"/>
</dbReference>
<dbReference type="PANTHER" id="PTHR15678">
    <property type="entry name" value="ANTIGEN MLAA-22-RELATED"/>
    <property type="match status" value="1"/>
</dbReference>
<keyword evidence="8" id="KW-1185">Reference proteome</keyword>
<evidence type="ECO:0000313" key="7">
    <source>
        <dbReference type="EMBL" id="ODV97191.1"/>
    </source>
</evidence>
<feature type="compositionally biased region" description="Low complexity" evidence="2">
    <location>
        <begin position="2668"/>
        <end position="2677"/>
    </location>
</feature>
<dbReference type="SMART" id="SM01216">
    <property type="entry name" value="Fmp27_WPPW"/>
    <property type="match status" value="1"/>
</dbReference>
<evidence type="ECO:0000256" key="2">
    <source>
        <dbReference type="SAM" id="MobiDB-lite"/>
    </source>
</evidence>
<dbReference type="InterPro" id="IPR019449">
    <property type="entry name" value="FMP27_WPPW_RBG"/>
</dbReference>
<feature type="domain" description="FMP27 SW motif-containing RBG unit" evidence="5">
    <location>
        <begin position="1263"/>
        <end position="1366"/>
    </location>
</feature>
<organism evidence="7 8">
    <name type="scientific">Pachysolen tannophilus NRRL Y-2460</name>
    <dbReference type="NCBI Taxonomy" id="669874"/>
    <lineage>
        <taxon>Eukaryota</taxon>
        <taxon>Fungi</taxon>
        <taxon>Dikarya</taxon>
        <taxon>Ascomycota</taxon>
        <taxon>Saccharomycotina</taxon>
        <taxon>Pichiomycetes</taxon>
        <taxon>Pachysolenaceae</taxon>
        <taxon>Pachysolen</taxon>
    </lineage>
</organism>
<feature type="compositionally biased region" description="Low complexity" evidence="2">
    <location>
        <begin position="784"/>
        <end position="798"/>
    </location>
</feature>
<keyword evidence="1" id="KW-0175">Coiled coil</keyword>
<feature type="region of interest" description="Disordered" evidence="2">
    <location>
        <begin position="780"/>
        <end position="818"/>
    </location>
</feature>
<dbReference type="InterPro" id="IPR045167">
    <property type="entry name" value="Hobbit"/>
</dbReference>
<dbReference type="OrthoDB" id="1562405at2759"/>
<feature type="domain" description="FMP27 WPPW motif-containing RBG unit" evidence="6">
    <location>
        <begin position="1807"/>
        <end position="2278"/>
    </location>
</feature>
<gene>
    <name evidence="7" type="ORF">PACTADRAFT_48941</name>
</gene>
<keyword evidence="3" id="KW-0472">Membrane</keyword>
<dbReference type="SMART" id="SM01215">
    <property type="entry name" value="Fmp27_SW"/>
    <property type="match status" value="1"/>
</dbReference>
<feature type="transmembrane region" description="Helical" evidence="3">
    <location>
        <begin position="52"/>
        <end position="69"/>
    </location>
</feature>
<evidence type="ECO:0000313" key="8">
    <source>
        <dbReference type="Proteomes" id="UP000094236"/>
    </source>
</evidence>
<dbReference type="PANTHER" id="PTHR15678:SF15">
    <property type="entry name" value="PROTEIN FMP27, MITOCHONDRIAL"/>
    <property type="match status" value="1"/>
</dbReference>
<dbReference type="Pfam" id="PF10344">
    <property type="entry name" value="Hobbit"/>
    <property type="match status" value="1"/>
</dbReference>
<evidence type="ECO:0000259" key="5">
    <source>
        <dbReference type="SMART" id="SM01215"/>
    </source>
</evidence>
<feature type="compositionally biased region" description="Acidic residues" evidence="2">
    <location>
        <begin position="2589"/>
        <end position="2620"/>
    </location>
</feature>
<dbReference type="STRING" id="669874.A0A1E4TZM2"/>
<feature type="coiled-coil region" evidence="1">
    <location>
        <begin position="1973"/>
        <end position="2000"/>
    </location>
</feature>
<keyword evidence="3" id="KW-0812">Transmembrane</keyword>
<sequence length="2806" mass="322712">MLPVIQVNGASASSDDSDYIHLLGDIFSAITTSEFSLLILICLIYYFVTHILFYYLFGVSIGSVNVFFAKVNNVYYKKRNFLVYLRFIKVRFSPFDRNHKFINFLINGLELELNTAKVRNANKKGNKINNIDDDDISGVFNPISVYPQNNRKLKFFLKFFYKFFLPSIDVQLQNCCIKLKDTGVSFNVDLIDIVVDSSVKKGKTHLVCNSSFKLSGLKLIYQTEKINSINDDALFKLESLLDLNNGAISNIKSQLKVHSITVPIFTLLKCASAIEKIKHSKIETKVATPMETKHKSENDADSYKSIFHREMYWMSLVIRLIREIDIHLDNVSIQKIPFISQFQFAEILNDKFQDNGNLIYFELNFKSITATLSTLQHNHAGYDINFGKNDYPLQFIASMMQSKLILDFSSYDKYKTSSFKYFELVNVPSITTSIITNTFFQTLSTIKQGKKLSNGLSNLNCSISNLIVDISTKHLGIIISKALAISFDNKTRKHESTTSTNNTKSSNGSFIDYLYYVSNIWPQINFKFLIEKPTALLKFIDDNENTISMAVIDCSLINLEIFSSRKLSLNKKLLYTINSTCRTTNFSISYNKKIYNDELETTNHKDSYESRLIEDHTFLKSQEINFVFNLQTLPRAKFTSVINYNYISLDVSDLFILNGLCDLIADIDINTKYLSSDQILILDDIKTEHQKNHKEKNFKIDSHRKLFDYLPKWFESFKIVGYDLKLKVCSRSVLIPQEIIRQQTIPGILDNIDGSFRKISLSLKKWEFEIVNDSLLKTNKKADGTTTSSSIGSQNSSQEDYDHYDEADSESESELEKDSETNEYWKASLKLQQLGSSVYMEEEENDDDGTQNPNPHIMKPSKMLKIPIFDAEIKSFKDLVSSKNLLKIDLDCDELSVHYSLIKHFLIISSVHLLNNTLFNPAINRFKDEHEKQKSADDEKVGNNIEETKEGKISQVKTFLSFTVFEFRLHQFKIITKFAENFNLKFDGLHFDIQLSPGSPLQLRARLLRVLAKSVHAPDFWTRLSTVNSLKITFKLDRFLASGADLESFTEESLFEISNSSARVIIPHQFVIHRVFDQISVAVKTAKQLHHSLEYNSDELVIYPHSMKPLYVPKTRVKSKRIIFCMEDDPFESELNMIFQLGLIEQKNRMAKYRAFRDGLKEELNETTEIEKRMDRQNLNSSDLLSHQSLRPPKTEENIKKISKAATENLEVLASDDENKVFEFKRRNQSEIKFKEPSNKNSEGRKNLTNIAKKMEMVDEIDKKLFKLRKNISRSWYELVKDYKAKMEQQFNQNAKFLWGMLNDDSYPFMFNDKLLQYSVDPPLMNVILENFDLTLRTTKFPLSELPQYIHDIGKGVPLDTKYTLLLPVFLDMKVKELRVHLRDYPLPLVYIPAVSPDQRKKLSALRISGNLVIGEEFVERRENIRTIYVPLVPSARENSFHEYFGLEVPKTIASVKIFTELSLEINSKSATKFTLGQSYQPAIQQVMLNLDNFSKPQLDPSEKIGFWDKIRSIFHAKVEFNWNYGGNLLVCFKGSRSPYFLLGDSSGFVLSFKDNIKLNINEHDDPKEFLVVKANEVSWVIPNHLSEPLLVWSKETSKAVFIPESRNNIIFSMAGYYLDDDDPEVYSKKLIGEMSRCFIEKTVAKLSGEIRFVLGISFERKSEDEKFRTNNFKAHYEVVLSNPKFIPDIEHYDAYRGFRSDFIHMSIALSSSDEKKSSGAASYNSLHLSPRTFSHFFSWWYLFNGSLSVPIRHGKMFGPNKESKKFSNSLESLKFQFLISPLFLSHVYRNEAVDVSDEKSKVECVGLKAKIDTFSVDLHQMKESQVKHDKILDQTQKVRKMKMYLGEVDINNTDLRALRSLFKVADDSYDVHKEEFLEIAGLDPTYHSDIKEEQKTKLHVFNNLGDDDETWFDINDFEEVDLPSVADVKSVTRVVPLLFTPKFTYYRKTDDNNEEPGESEGALIHDCLMGESKSTATQLRLLKDRLKELQARRDSVATSNNASKQAILQKLDKGLQNVGALISEVATGKFDENNLGLSYESFQNKFLVHNMQLKWNRLNRNFVYKYAHFVDIRKAYTYYLKYQAFDTVEKIIREQKANYGLDSESAKLQKISSAKSEQIAEEEGASETDFSDINYSYDDISCSERLEKFDEDLRSINSKSTDKKFEASDNYLVKLISPQIQLINDDLKSDSCVLVVSPDIELKIVSIGQKTQRDKNGNEIVIDDQFELERRHGSVFRDTNIFVAYKEDVIKNSSSFFSGRSYGSKNIWPPWLGVELCHDGSSLMEYMVLEKTSFVLRYDKMNQMIKKNVLSDYNRNRIIVEVPKVAAFCDSKQYHALYNIIVNLLMYTEPSNKEMNEKLGKLILTTDFSNLNGTQDRIKSLQDAYLFLIQLSDNFTFKRTILNESEANQLNVVNFQKTHILSELFLLMRVITTGTTGASKKDEQIEWTIRSDEIILHMLDEKRAPFIDLAVAEGVFRRISENDGSNYNVVEVGMIQAFNLDSNILYPELLTSFNPKQVKAPISKRENNMLQVEWAMDKAVGGIKIIKNFVIEVKPIKLSLEQFTGQKFFEYIFPSDKNKSISKSSGQDESESDLNDEIFEDDIDRDSSISEDLDSEEMAENGLDIINSRSSEKNSQGVATSTGPTSRKSFNFKRSSGNKNDNKNDDYYSSGSSLKSSKAAKDGEFVNEMVKRASDYKSIVSLTIRSLALCINFKGEGGFRLINVNNLVMTLPDMTFNNKIWTTMDLVNELKKIVIKAVLHHSGSIVANKLTVHKKKRIKQPLRQITSYSSLKLQKKNGNEHEEIS</sequence>
<dbReference type="EMBL" id="KV454012">
    <property type="protein sequence ID" value="ODV97191.1"/>
    <property type="molecule type" value="Genomic_DNA"/>
</dbReference>
<dbReference type="InterPro" id="IPR019441">
    <property type="entry name" value="FMP27/BLTP2/Hobbit_GFWDK_RBG"/>
</dbReference>
<reference evidence="8" key="1">
    <citation type="submission" date="2016-05" db="EMBL/GenBank/DDBJ databases">
        <title>Comparative genomics of biotechnologically important yeasts.</title>
        <authorList>
            <consortium name="DOE Joint Genome Institute"/>
            <person name="Riley R."/>
            <person name="Haridas S."/>
            <person name="Wolfe K.H."/>
            <person name="Lopes M.R."/>
            <person name="Hittinger C.T."/>
            <person name="Goker M."/>
            <person name="Salamov A."/>
            <person name="Wisecaver J."/>
            <person name="Long T.M."/>
            <person name="Aerts A.L."/>
            <person name="Barry K."/>
            <person name="Choi C."/>
            <person name="Clum A."/>
            <person name="Coughlan A.Y."/>
            <person name="Deshpande S."/>
            <person name="Douglass A.P."/>
            <person name="Hanson S.J."/>
            <person name="Klenk H.-P."/>
            <person name="Labutti K."/>
            <person name="Lapidus A."/>
            <person name="Lindquist E."/>
            <person name="Lipzen A."/>
            <person name="Meier-Kolthoff J.P."/>
            <person name="Ohm R.A."/>
            <person name="Otillar R.P."/>
            <person name="Pangilinan J."/>
            <person name="Peng Y."/>
            <person name="Rokas A."/>
            <person name="Rosa C.A."/>
            <person name="Scheuner C."/>
            <person name="Sibirny A.A."/>
            <person name="Slot J.C."/>
            <person name="Stielow J.B."/>
            <person name="Sun H."/>
            <person name="Kurtzman C.P."/>
            <person name="Blackwell M."/>
            <person name="Grigoriev I.V."/>
            <person name="Jeffries T.W."/>
        </authorList>
    </citation>
    <scope>NUCLEOTIDE SEQUENCE [LARGE SCALE GENOMIC DNA]</scope>
    <source>
        <strain evidence="8">NRRL Y-2460</strain>
    </source>
</reference>
<feature type="transmembrane region" description="Helical" evidence="3">
    <location>
        <begin position="26"/>
        <end position="47"/>
    </location>
</feature>
<feature type="compositionally biased region" description="Polar residues" evidence="2">
    <location>
        <begin position="2628"/>
        <end position="2655"/>
    </location>
</feature>
<evidence type="ECO:0000259" key="6">
    <source>
        <dbReference type="SMART" id="SM01216"/>
    </source>
</evidence>
<name>A0A1E4TZM2_PACTA</name>
<dbReference type="InterPro" id="IPR019415">
    <property type="entry name" value="FMP27_SW_RBG"/>
</dbReference>
<dbReference type="Proteomes" id="UP000094236">
    <property type="component" value="Unassembled WGS sequence"/>
</dbReference>
<protein>
    <submittedName>
        <fullName evidence="7">Uncharacterized protein</fullName>
    </submittedName>
</protein>
<proteinExistence type="predicted"/>
<keyword evidence="3" id="KW-1133">Transmembrane helix</keyword>